<dbReference type="EMBL" id="CP055898">
    <property type="protein sequence ID" value="QKX53280.1"/>
    <property type="molecule type" value="Genomic_DNA"/>
</dbReference>
<dbReference type="AlphaFoldDB" id="A0A7H8QHC4"/>
<feature type="compositionally biased region" description="Basic and acidic residues" evidence="1">
    <location>
        <begin position="17"/>
        <end position="31"/>
    </location>
</feature>
<dbReference type="RefSeq" id="XP_035339459.1">
    <property type="nucleotide sequence ID" value="XM_035483566.1"/>
</dbReference>
<feature type="compositionally biased region" description="Polar residues" evidence="1">
    <location>
        <begin position="1"/>
        <end position="10"/>
    </location>
</feature>
<reference evidence="3" key="1">
    <citation type="submission" date="2020-06" db="EMBL/GenBank/DDBJ databases">
        <title>A chromosome-scale genome assembly of Talaromyces rugulosus W13939.</title>
        <authorList>
            <person name="Wang B."/>
            <person name="Guo L."/>
            <person name="Ye K."/>
            <person name="Wang L."/>
        </authorList>
    </citation>
    <scope>NUCLEOTIDE SEQUENCE [LARGE SCALE GENOMIC DNA]</scope>
    <source>
        <strain evidence="3">W13939</strain>
    </source>
</reference>
<name>A0A7H8QHC4_TALRU</name>
<dbReference type="Proteomes" id="UP000509510">
    <property type="component" value="Chromosome I"/>
</dbReference>
<dbReference type="OrthoDB" id="2013972at2759"/>
<dbReference type="Gene3D" id="3.40.50.150">
    <property type="entry name" value="Vaccinia Virus protein VP39"/>
    <property type="match status" value="1"/>
</dbReference>
<dbReference type="PANTHER" id="PTHR43591:SF31">
    <property type="entry name" value="LAEA-LIKE, PUTATIVE (AFU_ORTHOLOGUE AFUA_8G01930)-RELATED"/>
    <property type="match status" value="1"/>
</dbReference>
<dbReference type="Pfam" id="PF13489">
    <property type="entry name" value="Methyltransf_23"/>
    <property type="match status" value="1"/>
</dbReference>
<dbReference type="CDD" id="cd02440">
    <property type="entry name" value="AdoMet_MTases"/>
    <property type="match status" value="1"/>
</dbReference>
<feature type="region of interest" description="Disordered" evidence="1">
    <location>
        <begin position="1"/>
        <end position="44"/>
    </location>
</feature>
<sequence length="348" mass="39950">MTNTNQPSSRSRGRPAIPHDHPAIQIDHGDGDGDSDSAYEGSVTSTSMSLRSSILDYEYENGRRYHAYKAGEYVLPNDEAEQNRLDLQHHVYRLCLSGRIYRAPIRNPQRVLDIGTGTGIWAVEFADECPEAVVIGTDLSPIQPHFVPPNLKFYIDDFEQPWEFGEDEKFDMIHWRSLCGSTGDWPKLYKQAYENLKPGGYLEVQEYDAWIFSDDDKPLAKAPWTLDWVTTLSELSDQFQKPLNVGRLQKQWMVEAGFEGVDELIMKVPIGTWAKDAKLKEIGTFERVHMTESVEAHSMALFTRVLGYTLDQANVLFSMVRKDLNDRSLHLYTVYRFLYGRRPESDQL</sequence>
<evidence type="ECO:0000256" key="1">
    <source>
        <dbReference type="SAM" id="MobiDB-lite"/>
    </source>
</evidence>
<evidence type="ECO:0000313" key="2">
    <source>
        <dbReference type="EMBL" id="QKX53280.1"/>
    </source>
</evidence>
<gene>
    <name evidence="2" type="ORF">TRUGW13939_00358</name>
</gene>
<accession>A0A7H8QHC4</accession>
<dbReference type="GO" id="GO:0008168">
    <property type="term" value="F:methyltransferase activity"/>
    <property type="evidence" value="ECO:0007669"/>
    <property type="project" value="TreeGrafter"/>
</dbReference>
<organism evidence="2 3">
    <name type="scientific">Talaromyces rugulosus</name>
    <name type="common">Penicillium rugulosum</name>
    <dbReference type="NCBI Taxonomy" id="121627"/>
    <lineage>
        <taxon>Eukaryota</taxon>
        <taxon>Fungi</taxon>
        <taxon>Dikarya</taxon>
        <taxon>Ascomycota</taxon>
        <taxon>Pezizomycotina</taxon>
        <taxon>Eurotiomycetes</taxon>
        <taxon>Eurotiomycetidae</taxon>
        <taxon>Eurotiales</taxon>
        <taxon>Trichocomaceae</taxon>
        <taxon>Talaromyces</taxon>
        <taxon>Talaromyces sect. Islandici</taxon>
    </lineage>
</organism>
<dbReference type="PANTHER" id="PTHR43591">
    <property type="entry name" value="METHYLTRANSFERASE"/>
    <property type="match status" value="1"/>
</dbReference>
<evidence type="ECO:0008006" key="4">
    <source>
        <dbReference type="Google" id="ProtNLM"/>
    </source>
</evidence>
<protein>
    <recommendedName>
        <fullName evidence="4">Methyltransferase domain-containing protein</fullName>
    </recommendedName>
</protein>
<keyword evidence="3" id="KW-1185">Reference proteome</keyword>
<proteinExistence type="predicted"/>
<dbReference type="SUPFAM" id="SSF53335">
    <property type="entry name" value="S-adenosyl-L-methionine-dependent methyltransferases"/>
    <property type="match status" value="1"/>
</dbReference>
<dbReference type="GeneID" id="55987871"/>
<dbReference type="InterPro" id="IPR029063">
    <property type="entry name" value="SAM-dependent_MTases_sf"/>
</dbReference>
<evidence type="ECO:0000313" key="3">
    <source>
        <dbReference type="Proteomes" id="UP000509510"/>
    </source>
</evidence>
<dbReference type="KEGG" id="trg:TRUGW13939_00358"/>